<dbReference type="Gene3D" id="3.70.10.10">
    <property type="match status" value="1"/>
</dbReference>
<dbReference type="EMBL" id="NNAY01003319">
    <property type="protein sequence ID" value="OXU19626.1"/>
    <property type="molecule type" value="Genomic_DNA"/>
</dbReference>
<dbReference type="OrthoDB" id="60092at2759"/>
<dbReference type="PIRSF" id="PIRSF009303">
    <property type="entry name" value="Cell_cycle_RAD9"/>
    <property type="match status" value="1"/>
</dbReference>
<name>A0A232EMQ1_9HYME</name>
<sequence>MKCVIPGVSLKFIARAIHMFLKIGEELCLVPEEDRLSLRITNPCNSAYAEVTFHEQFFTYYAYEDQDAIEDLKCKITIKSAMTVFKSPALLEKQVEACHVQISPNAEKVLFIMKFKNGIIKTHSLPVVDTGSVKAKYNKDGFANHLRIQPKVMNDVIQNFHINLVEITIEVLEDKALIRNYIDENSNICNETRTQLQFGVGEFDEYTVDSDTVITFCLKEFRAIMGLTDAIAQPINIHFDHPGRPAIFICQNNDIETHLVLATLNPDCDTGSQSTTSTAATNLAPKKAPTKRATTRGRGAKSFSKKSFNSTNKTNRTNVNTSTNIPGIENADSPGRISDFGDSPSQNRKDSFDSSRTTITPKTSAEKGTTSGNGDKPNPFSSFLKRKSDQKISSPTRNNDDNEDLVQNSPPRHQSKRAKLIFQKCFQSTFDPRLLPGHNNVEVEDSGEESN</sequence>
<comment type="subcellular location">
    <subcellularLocation>
        <location evidence="1">Nucleus</location>
    </subcellularLocation>
</comment>
<evidence type="ECO:0000256" key="3">
    <source>
        <dbReference type="ARBA" id="ARBA00022553"/>
    </source>
</evidence>
<dbReference type="PANTHER" id="PTHR15237">
    <property type="entry name" value="DNA REPAIR PROTEIN RAD9"/>
    <property type="match status" value="1"/>
</dbReference>
<evidence type="ECO:0000313" key="12">
    <source>
        <dbReference type="EMBL" id="OXU19626.1"/>
    </source>
</evidence>
<feature type="compositionally biased region" description="Polar residues" evidence="11">
    <location>
        <begin position="354"/>
        <end position="373"/>
    </location>
</feature>
<keyword evidence="6" id="KW-0378">Hydrolase</keyword>
<dbReference type="Proteomes" id="UP000215335">
    <property type="component" value="Unassembled WGS sequence"/>
</dbReference>
<keyword evidence="8" id="KW-0539">Nucleus</keyword>
<dbReference type="InterPro" id="IPR007268">
    <property type="entry name" value="Rad9/Ddc1"/>
</dbReference>
<evidence type="ECO:0000256" key="7">
    <source>
        <dbReference type="ARBA" id="ARBA00022839"/>
    </source>
</evidence>
<dbReference type="GO" id="GO:0031573">
    <property type="term" value="P:mitotic intra-S DNA damage checkpoint signaling"/>
    <property type="evidence" value="ECO:0007669"/>
    <property type="project" value="TreeGrafter"/>
</dbReference>
<evidence type="ECO:0000256" key="2">
    <source>
        <dbReference type="ARBA" id="ARBA00008494"/>
    </source>
</evidence>
<dbReference type="GO" id="GO:0030896">
    <property type="term" value="C:checkpoint clamp complex"/>
    <property type="evidence" value="ECO:0007669"/>
    <property type="project" value="UniProtKB-UniRule"/>
</dbReference>
<keyword evidence="13" id="KW-1185">Reference proteome</keyword>
<organism evidence="12 13">
    <name type="scientific">Trichomalopsis sarcophagae</name>
    <dbReference type="NCBI Taxonomy" id="543379"/>
    <lineage>
        <taxon>Eukaryota</taxon>
        <taxon>Metazoa</taxon>
        <taxon>Ecdysozoa</taxon>
        <taxon>Arthropoda</taxon>
        <taxon>Hexapoda</taxon>
        <taxon>Insecta</taxon>
        <taxon>Pterygota</taxon>
        <taxon>Neoptera</taxon>
        <taxon>Endopterygota</taxon>
        <taxon>Hymenoptera</taxon>
        <taxon>Apocrita</taxon>
        <taxon>Proctotrupomorpha</taxon>
        <taxon>Chalcidoidea</taxon>
        <taxon>Pteromalidae</taxon>
        <taxon>Pteromalinae</taxon>
        <taxon>Trichomalopsis</taxon>
    </lineage>
</organism>
<feature type="compositionally biased region" description="Acidic residues" evidence="11">
    <location>
        <begin position="442"/>
        <end position="451"/>
    </location>
</feature>
<evidence type="ECO:0000256" key="5">
    <source>
        <dbReference type="ARBA" id="ARBA00022763"/>
    </source>
</evidence>
<evidence type="ECO:0000256" key="10">
    <source>
        <dbReference type="PIRNR" id="PIRNR009303"/>
    </source>
</evidence>
<comment type="caution">
    <text evidence="12">The sequence shown here is derived from an EMBL/GenBank/DDBJ whole genome shotgun (WGS) entry which is preliminary data.</text>
</comment>
<evidence type="ECO:0000256" key="1">
    <source>
        <dbReference type="ARBA" id="ARBA00004123"/>
    </source>
</evidence>
<evidence type="ECO:0000256" key="11">
    <source>
        <dbReference type="SAM" id="MobiDB-lite"/>
    </source>
</evidence>
<evidence type="ECO:0000313" key="13">
    <source>
        <dbReference type="Proteomes" id="UP000215335"/>
    </source>
</evidence>
<comment type="function">
    <text evidence="9">Component of the 9-1-1 cell-cycle checkpoint response complex that plays a major role in DNA repair. The 9-1-1 complex is recruited to DNA lesion upon damage by the RAD17-replication factor C (RFC) clamp loader complex. Acts then as a sliding clamp platform on DNA for several proteins involved in long-patch base excision repair (LP-BER). The 9-1-1 complex stimulates DNA polymerase beta (POLB) activity by increasing its affinity for the 3'-OH end of the primer-template and stabilizes POLB to those sites where LP-BER proceeds; endonuclease FEN1 cleavage activity on substrates with double, nick, or gap flaps of distinct sequences and lengths; and DNA ligase I (LIG1) on long-patch base excision repair substrates. The 9-1-1 complex is necessary for the recruitment of RHNO1 to sites of double-stranded breaks (DSB) occurring during the S phase. RAD9A possesses 3'-&gt;5' double stranded DNA exonuclease activity.</text>
</comment>
<dbReference type="STRING" id="543379.A0A232EMQ1"/>
<reference evidence="12 13" key="1">
    <citation type="journal article" date="2017" name="Curr. Biol.">
        <title>The Evolution of Venom by Co-option of Single-Copy Genes.</title>
        <authorList>
            <person name="Martinson E.O."/>
            <person name="Mrinalini"/>
            <person name="Kelkar Y.D."/>
            <person name="Chang C.H."/>
            <person name="Werren J.H."/>
        </authorList>
    </citation>
    <scope>NUCLEOTIDE SEQUENCE [LARGE SCALE GENOMIC DNA]</scope>
    <source>
        <strain evidence="12 13">Alberta</strain>
        <tissue evidence="12">Whole body</tissue>
    </source>
</reference>
<dbReference type="SUPFAM" id="SSF55979">
    <property type="entry name" value="DNA clamp"/>
    <property type="match status" value="1"/>
</dbReference>
<gene>
    <name evidence="12" type="ORF">TSAR_001219</name>
</gene>
<dbReference type="InterPro" id="IPR026584">
    <property type="entry name" value="Rad9"/>
</dbReference>
<dbReference type="FunFam" id="3.70.10.10:FF:000005">
    <property type="entry name" value="Cell cycle checkpoint control protein"/>
    <property type="match status" value="1"/>
</dbReference>
<feature type="compositionally biased region" description="Low complexity" evidence="11">
    <location>
        <begin position="301"/>
        <end position="318"/>
    </location>
</feature>
<accession>A0A232EMQ1</accession>
<dbReference type="Pfam" id="PF04139">
    <property type="entry name" value="Rad9"/>
    <property type="match status" value="1"/>
</dbReference>
<protein>
    <recommendedName>
        <fullName evidence="10">Cell cycle checkpoint control protein</fullName>
    </recommendedName>
</protein>
<evidence type="ECO:0000256" key="6">
    <source>
        <dbReference type="ARBA" id="ARBA00022801"/>
    </source>
</evidence>
<dbReference type="AlphaFoldDB" id="A0A232EMQ1"/>
<evidence type="ECO:0000256" key="8">
    <source>
        <dbReference type="ARBA" id="ARBA00023242"/>
    </source>
</evidence>
<feature type="region of interest" description="Disordered" evidence="11">
    <location>
        <begin position="430"/>
        <end position="451"/>
    </location>
</feature>
<dbReference type="GO" id="GO:0006281">
    <property type="term" value="P:DNA repair"/>
    <property type="evidence" value="ECO:0007669"/>
    <property type="project" value="UniProtKB-UniRule"/>
</dbReference>
<dbReference type="GO" id="GO:0000076">
    <property type="term" value="P:DNA replication checkpoint signaling"/>
    <property type="evidence" value="ECO:0007669"/>
    <property type="project" value="TreeGrafter"/>
</dbReference>
<evidence type="ECO:0000256" key="9">
    <source>
        <dbReference type="ARBA" id="ARBA00059283"/>
    </source>
</evidence>
<evidence type="ECO:0000256" key="4">
    <source>
        <dbReference type="ARBA" id="ARBA00022722"/>
    </source>
</evidence>
<keyword evidence="4" id="KW-0540">Nuclease</keyword>
<keyword evidence="5" id="KW-0227">DNA damage</keyword>
<proteinExistence type="inferred from homology"/>
<dbReference type="PANTHER" id="PTHR15237:SF0">
    <property type="entry name" value="CELL CYCLE CHECKPOINT CONTROL PROTEIN"/>
    <property type="match status" value="1"/>
</dbReference>
<comment type="similarity">
    <text evidence="2 10">Belongs to the rad9 family.</text>
</comment>
<feature type="region of interest" description="Disordered" evidence="11">
    <location>
        <begin position="270"/>
        <end position="416"/>
    </location>
</feature>
<dbReference type="GO" id="GO:0071479">
    <property type="term" value="P:cellular response to ionizing radiation"/>
    <property type="evidence" value="ECO:0007669"/>
    <property type="project" value="TreeGrafter"/>
</dbReference>
<dbReference type="InterPro" id="IPR046938">
    <property type="entry name" value="DNA_clamp_sf"/>
</dbReference>
<feature type="compositionally biased region" description="Basic residues" evidence="11">
    <location>
        <begin position="288"/>
        <end position="299"/>
    </location>
</feature>
<keyword evidence="7" id="KW-0269">Exonuclease</keyword>
<keyword evidence="3" id="KW-0597">Phosphoprotein</keyword>
<dbReference type="GO" id="GO:0004527">
    <property type="term" value="F:exonuclease activity"/>
    <property type="evidence" value="ECO:0007669"/>
    <property type="project" value="UniProtKB-KW"/>
</dbReference>